<keyword evidence="3" id="KW-1185">Reference proteome</keyword>
<dbReference type="Pfam" id="PF00378">
    <property type="entry name" value="ECH_1"/>
    <property type="match status" value="1"/>
</dbReference>
<dbReference type="Gene3D" id="3.90.226.10">
    <property type="entry name" value="2-enoyl-CoA Hydratase, Chain A, domain 1"/>
    <property type="match status" value="1"/>
</dbReference>
<dbReference type="PANTHER" id="PTHR43459">
    <property type="entry name" value="ENOYL-COA HYDRATASE"/>
    <property type="match status" value="1"/>
</dbReference>
<evidence type="ECO:0000313" key="3">
    <source>
        <dbReference type="Proteomes" id="UP000219252"/>
    </source>
</evidence>
<dbReference type="GO" id="GO:0003824">
    <property type="term" value="F:catalytic activity"/>
    <property type="evidence" value="ECO:0007669"/>
    <property type="project" value="UniProtKB-ARBA"/>
</dbReference>
<proteinExistence type="inferred from homology"/>
<dbReference type="EMBL" id="OBQC01000007">
    <property type="protein sequence ID" value="SOC40075.1"/>
    <property type="molecule type" value="Genomic_DNA"/>
</dbReference>
<dbReference type="OrthoDB" id="9775794at2"/>
<sequence>MVKTFQTINLEITDRLATLTLNRPKAMNAMDAQMMSELADCFESLLSNREVQVLVIKGEGRAFSAGGDIKMMLQSGGEVADFTSLMNEIARLVLAFYQLPMITVAGIHGAAAGLGLSLALANDIVIAEESSKVAMNFIGIGLVPDGGGHFFMKERLGVPKAKQVIWQGKVMSGQEAYELGLIDQVVPEGNVDSAISQFVQKLLSSPISAMIETKQIYHGQKLQELKDTLKLEESAQLRMRQTEDHLEGIQAFVEKRKPEFKGR</sequence>
<dbReference type="CDD" id="cd06558">
    <property type="entry name" value="crotonase-like"/>
    <property type="match status" value="1"/>
</dbReference>
<dbReference type="NCBIfam" id="NF005804">
    <property type="entry name" value="PRK07659.1"/>
    <property type="match status" value="1"/>
</dbReference>
<organism evidence="2 3">
    <name type="scientific">Ureibacillus acetophenoni</name>
    <dbReference type="NCBI Taxonomy" id="614649"/>
    <lineage>
        <taxon>Bacteria</taxon>
        <taxon>Bacillati</taxon>
        <taxon>Bacillota</taxon>
        <taxon>Bacilli</taxon>
        <taxon>Bacillales</taxon>
        <taxon>Caryophanaceae</taxon>
        <taxon>Ureibacillus</taxon>
    </lineage>
</organism>
<dbReference type="InterPro" id="IPR029045">
    <property type="entry name" value="ClpP/crotonase-like_dom_sf"/>
</dbReference>
<dbReference type="InterPro" id="IPR014748">
    <property type="entry name" value="Enoyl-CoA_hydra_C"/>
</dbReference>
<dbReference type="PANTHER" id="PTHR43459:SF1">
    <property type="entry name" value="EG:BACN32G11.4 PROTEIN"/>
    <property type="match status" value="1"/>
</dbReference>
<gene>
    <name evidence="2" type="ORF">SAMN05877842_10754</name>
</gene>
<dbReference type="RefSeq" id="WP_097149647.1">
    <property type="nucleotide sequence ID" value="NZ_OBQC01000007.1"/>
</dbReference>
<protein>
    <submittedName>
        <fullName evidence="2">Enoyl-CoA hydratase/carnithine racemase</fullName>
    </submittedName>
</protein>
<dbReference type="InterPro" id="IPR001753">
    <property type="entry name" value="Enoyl-CoA_hydra/iso"/>
</dbReference>
<dbReference type="Proteomes" id="UP000219252">
    <property type="component" value="Unassembled WGS sequence"/>
</dbReference>
<dbReference type="Gene3D" id="1.10.12.10">
    <property type="entry name" value="Lyase 2-enoyl-coa Hydratase, Chain A, domain 2"/>
    <property type="match status" value="1"/>
</dbReference>
<dbReference type="AlphaFoldDB" id="A0A285UDT4"/>
<accession>A0A285UDT4</accession>
<name>A0A285UDT4_9BACL</name>
<dbReference type="SUPFAM" id="SSF52096">
    <property type="entry name" value="ClpP/crotonase"/>
    <property type="match status" value="1"/>
</dbReference>
<reference evidence="3" key="1">
    <citation type="submission" date="2017-08" db="EMBL/GenBank/DDBJ databases">
        <authorList>
            <person name="Varghese N."/>
            <person name="Submissions S."/>
        </authorList>
    </citation>
    <scope>NUCLEOTIDE SEQUENCE [LARGE SCALE GENOMIC DNA]</scope>
    <source>
        <strain evidence="3">JC23</strain>
    </source>
</reference>
<evidence type="ECO:0000256" key="1">
    <source>
        <dbReference type="ARBA" id="ARBA00005254"/>
    </source>
</evidence>
<comment type="similarity">
    <text evidence="1">Belongs to the enoyl-CoA hydratase/isomerase family.</text>
</comment>
<evidence type="ECO:0000313" key="2">
    <source>
        <dbReference type="EMBL" id="SOC40075.1"/>
    </source>
</evidence>